<organism evidence="3 4">
    <name type="scientific">Promicromonospora sukumoe</name>
    <dbReference type="NCBI Taxonomy" id="88382"/>
    <lineage>
        <taxon>Bacteria</taxon>
        <taxon>Bacillati</taxon>
        <taxon>Actinomycetota</taxon>
        <taxon>Actinomycetes</taxon>
        <taxon>Micrococcales</taxon>
        <taxon>Promicromonosporaceae</taxon>
        <taxon>Promicromonospora</taxon>
    </lineage>
</organism>
<dbReference type="InterPro" id="IPR013693">
    <property type="entry name" value="SpoIID/LytB_N"/>
</dbReference>
<evidence type="ECO:0000313" key="4">
    <source>
        <dbReference type="Proteomes" id="UP000540568"/>
    </source>
</evidence>
<dbReference type="EMBL" id="JACGWV010000002">
    <property type="protein sequence ID" value="MBA8810013.1"/>
    <property type="molecule type" value="Genomic_DNA"/>
</dbReference>
<sequence>MRTERAVARRVSTRRDPARRGVLTPLGTAVGAAVGALVLIGSMLVHAAPAAAAVPDSFVVKGSGFGHGVGMSQYGAYQMARQGKSAAQILGHYYTGTRAGNISTPARVQVQVHGPDPYGYSGYGDSRGSTRITVKGGWWSLLSGGRQIESGPPGTLRVSTSGSRVVVRADGRTMRGRSLALEWSGTEYYKPRAASATVSVRGAQGTYRHGRMLLAAVSGVPNVVNQLRLNTDYLYGVAEMPASWGAGGGAQALRAQAVVARSYAVLKARDWKSRCRCHLVDDIRDQQFTGWKREAEPTYGSYWRAAVHATRTSARSARVLTYQGSPVEAHYFSSSGGRTARSEDVWSTVLPYERSVSDPYSSRAPGNSMTSWTRVITQSQARKLFDLGNVRSIRVVARWSSGQARTLEATSAGGATSRVTGKADRIRSVVGARTTAGNVPAAWIGKVVAR</sequence>
<keyword evidence="1" id="KW-0472">Membrane</keyword>
<keyword evidence="4" id="KW-1185">Reference proteome</keyword>
<gene>
    <name evidence="3" type="ORF">FHX71_003989</name>
</gene>
<dbReference type="RefSeq" id="WP_182619182.1">
    <property type="nucleotide sequence ID" value="NZ_BAAATF010000016.1"/>
</dbReference>
<dbReference type="NCBIfam" id="TIGR02669">
    <property type="entry name" value="SpoIID_LytB"/>
    <property type="match status" value="1"/>
</dbReference>
<comment type="caution">
    <text evidence="3">The sequence shown here is derived from an EMBL/GenBank/DDBJ whole genome shotgun (WGS) entry which is preliminary data.</text>
</comment>
<reference evidence="3 4" key="1">
    <citation type="submission" date="2020-07" db="EMBL/GenBank/DDBJ databases">
        <title>Sequencing the genomes of 1000 actinobacteria strains.</title>
        <authorList>
            <person name="Klenk H.-P."/>
        </authorList>
    </citation>
    <scope>NUCLEOTIDE SEQUENCE [LARGE SCALE GENOMIC DNA]</scope>
    <source>
        <strain evidence="3 4">DSM 44121</strain>
    </source>
</reference>
<keyword evidence="1" id="KW-1133">Transmembrane helix</keyword>
<evidence type="ECO:0000259" key="2">
    <source>
        <dbReference type="Pfam" id="PF08486"/>
    </source>
</evidence>
<feature type="transmembrane region" description="Helical" evidence="1">
    <location>
        <begin position="21"/>
        <end position="45"/>
    </location>
</feature>
<accession>A0A7W3PFK2</accession>
<feature type="domain" description="Sporulation stage II protein D amidase enhancer LytB N-terminal" evidence="2">
    <location>
        <begin position="222"/>
        <end position="312"/>
    </location>
</feature>
<protein>
    <submittedName>
        <fullName evidence="3">Stage II sporulation protein D</fullName>
    </submittedName>
</protein>
<name>A0A7W3PFK2_9MICO</name>
<evidence type="ECO:0000256" key="1">
    <source>
        <dbReference type="SAM" id="Phobius"/>
    </source>
</evidence>
<evidence type="ECO:0000313" key="3">
    <source>
        <dbReference type="EMBL" id="MBA8810013.1"/>
    </source>
</evidence>
<dbReference type="Proteomes" id="UP000540568">
    <property type="component" value="Unassembled WGS sequence"/>
</dbReference>
<keyword evidence="1" id="KW-0812">Transmembrane</keyword>
<dbReference type="InterPro" id="IPR013486">
    <property type="entry name" value="SpoIID/LytB"/>
</dbReference>
<proteinExistence type="predicted"/>
<dbReference type="Pfam" id="PF08486">
    <property type="entry name" value="SpoIID"/>
    <property type="match status" value="1"/>
</dbReference>
<dbReference type="GO" id="GO:0030435">
    <property type="term" value="P:sporulation resulting in formation of a cellular spore"/>
    <property type="evidence" value="ECO:0007669"/>
    <property type="project" value="InterPro"/>
</dbReference>
<dbReference type="AlphaFoldDB" id="A0A7W3PFK2"/>